<sequence length="108" mass="12668">AAQEAVSAHRDSQADSRFHFMEAQEYESMKTKLFPKSYKRTSNGEIFKCPKCEKMYRRKDNLGRHLKFECGKEPQLQCPYCPRRVTYSSSLKVHVAQIHSELMPHFPV</sequence>
<accession>A0A1B6KNL5</accession>
<name>A0A1B6KNL5_9HEMI</name>
<gene>
    <name evidence="3" type="ORF">g.50339</name>
</gene>
<dbReference type="AlphaFoldDB" id="A0A1B6KNL5"/>
<feature type="non-terminal residue" evidence="3">
    <location>
        <position position="1"/>
    </location>
</feature>
<protein>
    <recommendedName>
        <fullName evidence="2">C2H2-type domain-containing protein</fullName>
    </recommendedName>
</protein>
<dbReference type="GO" id="GO:0008270">
    <property type="term" value="F:zinc ion binding"/>
    <property type="evidence" value="ECO:0007669"/>
    <property type="project" value="UniProtKB-KW"/>
</dbReference>
<dbReference type="InterPro" id="IPR036236">
    <property type="entry name" value="Znf_C2H2_sf"/>
</dbReference>
<feature type="domain" description="C2H2-type" evidence="2">
    <location>
        <begin position="76"/>
        <end position="104"/>
    </location>
</feature>
<dbReference type="SMART" id="SM00355">
    <property type="entry name" value="ZnF_C2H2"/>
    <property type="match status" value="2"/>
</dbReference>
<feature type="domain" description="C2H2-type" evidence="2">
    <location>
        <begin position="47"/>
        <end position="74"/>
    </location>
</feature>
<dbReference type="PROSITE" id="PS00028">
    <property type="entry name" value="ZINC_FINGER_C2H2_1"/>
    <property type="match status" value="1"/>
</dbReference>
<dbReference type="InterPro" id="IPR013087">
    <property type="entry name" value="Znf_C2H2_type"/>
</dbReference>
<reference evidence="3" key="1">
    <citation type="submission" date="2015-11" db="EMBL/GenBank/DDBJ databases">
        <title>De novo transcriptome assembly of four potential Pierce s Disease insect vectors from Arizona vineyards.</title>
        <authorList>
            <person name="Tassone E.E."/>
        </authorList>
    </citation>
    <scope>NUCLEOTIDE SEQUENCE</scope>
</reference>
<proteinExistence type="predicted"/>
<evidence type="ECO:0000259" key="2">
    <source>
        <dbReference type="PROSITE" id="PS50157"/>
    </source>
</evidence>
<dbReference type="Gene3D" id="3.30.160.60">
    <property type="entry name" value="Classic Zinc Finger"/>
    <property type="match status" value="2"/>
</dbReference>
<evidence type="ECO:0000256" key="1">
    <source>
        <dbReference type="PROSITE-ProRule" id="PRU00042"/>
    </source>
</evidence>
<dbReference type="Pfam" id="PF00096">
    <property type="entry name" value="zf-C2H2"/>
    <property type="match status" value="2"/>
</dbReference>
<evidence type="ECO:0000313" key="3">
    <source>
        <dbReference type="EMBL" id="JAT13043.1"/>
    </source>
</evidence>
<dbReference type="EMBL" id="GEBQ01026934">
    <property type="protein sequence ID" value="JAT13043.1"/>
    <property type="molecule type" value="Transcribed_RNA"/>
</dbReference>
<keyword evidence="1" id="KW-0862">Zinc</keyword>
<keyword evidence="1" id="KW-0479">Metal-binding</keyword>
<keyword evidence="1" id="KW-0863">Zinc-finger</keyword>
<dbReference type="SUPFAM" id="SSF57667">
    <property type="entry name" value="beta-beta-alpha zinc fingers"/>
    <property type="match status" value="1"/>
</dbReference>
<organism evidence="3">
    <name type="scientific">Graphocephala atropunctata</name>
    <dbReference type="NCBI Taxonomy" id="36148"/>
    <lineage>
        <taxon>Eukaryota</taxon>
        <taxon>Metazoa</taxon>
        <taxon>Ecdysozoa</taxon>
        <taxon>Arthropoda</taxon>
        <taxon>Hexapoda</taxon>
        <taxon>Insecta</taxon>
        <taxon>Pterygota</taxon>
        <taxon>Neoptera</taxon>
        <taxon>Paraneoptera</taxon>
        <taxon>Hemiptera</taxon>
        <taxon>Auchenorrhyncha</taxon>
        <taxon>Membracoidea</taxon>
        <taxon>Cicadellidae</taxon>
        <taxon>Cicadellinae</taxon>
        <taxon>Cicadellini</taxon>
        <taxon>Graphocephala</taxon>
    </lineage>
</organism>
<dbReference type="PROSITE" id="PS50157">
    <property type="entry name" value="ZINC_FINGER_C2H2_2"/>
    <property type="match status" value="2"/>
</dbReference>